<dbReference type="PROSITE" id="PS51677">
    <property type="entry name" value="NODB"/>
    <property type="match status" value="1"/>
</dbReference>
<feature type="transmembrane region" description="Helical" evidence="3">
    <location>
        <begin position="7"/>
        <end position="26"/>
    </location>
</feature>
<keyword evidence="3" id="KW-0812">Transmembrane</keyword>
<reference evidence="5 6" key="1">
    <citation type="submission" date="2019-07" db="EMBL/GenBank/DDBJ databases">
        <title>Whole genome shotgun sequence of Halobacillus faecis NBRC 103569.</title>
        <authorList>
            <person name="Hosoyama A."/>
            <person name="Uohara A."/>
            <person name="Ohji S."/>
            <person name="Ichikawa N."/>
        </authorList>
    </citation>
    <scope>NUCLEOTIDE SEQUENCE [LARGE SCALE GENOMIC DNA]</scope>
    <source>
        <strain evidence="5 6">NBRC 103569</strain>
    </source>
</reference>
<evidence type="ECO:0000313" key="6">
    <source>
        <dbReference type="Proteomes" id="UP000321886"/>
    </source>
</evidence>
<organism evidence="5 6">
    <name type="scientific">Halobacillus faecis</name>
    <dbReference type="NCBI Taxonomy" id="360184"/>
    <lineage>
        <taxon>Bacteria</taxon>
        <taxon>Bacillati</taxon>
        <taxon>Bacillota</taxon>
        <taxon>Bacilli</taxon>
        <taxon>Bacillales</taxon>
        <taxon>Bacillaceae</taxon>
        <taxon>Halobacillus</taxon>
    </lineage>
</organism>
<proteinExistence type="predicted"/>
<dbReference type="InterPro" id="IPR051398">
    <property type="entry name" value="Polysacch_Deacetylase"/>
</dbReference>
<gene>
    <name evidence="5" type="ORF">HFA01_27470</name>
</gene>
<dbReference type="GO" id="GO:0016810">
    <property type="term" value="F:hydrolase activity, acting on carbon-nitrogen (but not peptide) bonds"/>
    <property type="evidence" value="ECO:0007669"/>
    <property type="project" value="InterPro"/>
</dbReference>
<evidence type="ECO:0000256" key="3">
    <source>
        <dbReference type="SAM" id="Phobius"/>
    </source>
</evidence>
<name>A0A511WTM7_9BACI</name>
<comment type="subcellular location">
    <subcellularLocation>
        <location evidence="1">Secreted</location>
    </subcellularLocation>
</comment>
<dbReference type="EMBL" id="BJYD01000024">
    <property type="protein sequence ID" value="GEN54485.1"/>
    <property type="molecule type" value="Genomic_DNA"/>
</dbReference>
<protein>
    <recommendedName>
        <fullName evidence="4">NodB homology domain-containing protein</fullName>
    </recommendedName>
</protein>
<evidence type="ECO:0000256" key="1">
    <source>
        <dbReference type="ARBA" id="ARBA00004613"/>
    </source>
</evidence>
<evidence type="ECO:0000259" key="4">
    <source>
        <dbReference type="PROSITE" id="PS51677"/>
    </source>
</evidence>
<evidence type="ECO:0000256" key="2">
    <source>
        <dbReference type="ARBA" id="ARBA00022729"/>
    </source>
</evidence>
<dbReference type="Pfam" id="PF01522">
    <property type="entry name" value="Polysacc_deac_1"/>
    <property type="match status" value="1"/>
</dbReference>
<dbReference type="RefSeq" id="WP_167506238.1">
    <property type="nucleotide sequence ID" value="NZ_BJYD01000024.1"/>
</dbReference>
<dbReference type="GO" id="GO:0005975">
    <property type="term" value="P:carbohydrate metabolic process"/>
    <property type="evidence" value="ECO:0007669"/>
    <property type="project" value="InterPro"/>
</dbReference>
<dbReference type="SUPFAM" id="SSF88713">
    <property type="entry name" value="Glycoside hydrolase/deacetylase"/>
    <property type="match status" value="1"/>
</dbReference>
<keyword evidence="3" id="KW-0472">Membrane</keyword>
<dbReference type="AlphaFoldDB" id="A0A511WTM7"/>
<dbReference type="PANTHER" id="PTHR34216:SF3">
    <property type="entry name" value="POLY-BETA-1,6-N-ACETYL-D-GLUCOSAMINE N-DEACETYLASE"/>
    <property type="match status" value="1"/>
</dbReference>
<comment type="caution">
    <text evidence="5">The sequence shown here is derived from an EMBL/GenBank/DDBJ whole genome shotgun (WGS) entry which is preliminary data.</text>
</comment>
<dbReference type="InterPro" id="IPR011330">
    <property type="entry name" value="Glyco_hydro/deAcase_b/a-brl"/>
</dbReference>
<dbReference type="CDD" id="cd10966">
    <property type="entry name" value="CE4_yadE_5s"/>
    <property type="match status" value="1"/>
</dbReference>
<dbReference type="Gene3D" id="3.20.20.370">
    <property type="entry name" value="Glycoside hydrolase/deacetylase"/>
    <property type="match status" value="1"/>
</dbReference>
<accession>A0A511WTM7</accession>
<keyword evidence="2" id="KW-0732">Signal</keyword>
<dbReference type="PANTHER" id="PTHR34216">
    <property type="match status" value="1"/>
</dbReference>
<dbReference type="InterPro" id="IPR002509">
    <property type="entry name" value="NODB_dom"/>
</dbReference>
<feature type="domain" description="NodB homology" evidence="4">
    <location>
        <begin position="136"/>
        <end position="306"/>
    </location>
</feature>
<keyword evidence="6" id="KW-1185">Reference proteome</keyword>
<keyword evidence="3" id="KW-1133">Transmembrane helix</keyword>
<sequence>MKKYGSNILFTLSFICIFSSVIIFYVDQFSGASSTTHFPEDQSFDIQSCQKWTEDVRTFNIDRAAKGVPVLMYHRIIAEEDLEPIHYDEEGNLYTTIVLEKEFQSQMEFLYNEGFTILTLREFEGFVDKDIEVPEKSVLLTFDDGFKDNFHVAFPVLDKFGFTAVNFLITSKITSDDEPFKVEQGQYLSLRDLNESCGVFEFQSHTYNFHQRAPEGGAFLVTRSKTEIERDLNRSDTNLNISHKAFAYPYGEYGTEAIEVLNKSGYSMAFTVVEGVARPGESRYEIPRIGILPTDNLRDFREKINP</sequence>
<evidence type="ECO:0000313" key="5">
    <source>
        <dbReference type="EMBL" id="GEN54485.1"/>
    </source>
</evidence>
<dbReference type="Proteomes" id="UP000321886">
    <property type="component" value="Unassembled WGS sequence"/>
</dbReference>
<dbReference type="GO" id="GO:0005576">
    <property type="term" value="C:extracellular region"/>
    <property type="evidence" value="ECO:0007669"/>
    <property type="project" value="UniProtKB-SubCell"/>
</dbReference>